<reference evidence="1" key="1">
    <citation type="journal article" date="2023" name="G3 (Bethesda)">
        <title>A reference genome for the long-term kleptoplast-retaining sea slug Elysia crispata morphotype clarki.</title>
        <authorList>
            <person name="Eastman K.E."/>
            <person name="Pendleton A.L."/>
            <person name="Shaikh M.A."/>
            <person name="Suttiyut T."/>
            <person name="Ogas R."/>
            <person name="Tomko P."/>
            <person name="Gavelis G."/>
            <person name="Widhalm J.R."/>
            <person name="Wisecaver J.H."/>
        </authorList>
    </citation>
    <scope>NUCLEOTIDE SEQUENCE</scope>
    <source>
        <strain evidence="1">ECLA1</strain>
    </source>
</reference>
<dbReference type="EMBL" id="JAWDGP010001927">
    <property type="protein sequence ID" value="KAK3786932.1"/>
    <property type="molecule type" value="Genomic_DNA"/>
</dbReference>
<sequence length="114" mass="13237">MQIVGAWSTLVSVLLEGQEKKQEQERARQEGARKWEIVNPYMYTVLCFYRVRDLHREEMGGLVTYQEAQRSVAHASTELMSSSLVSSRLTWSSVRRRVSSVSQMMTCSLWHVRP</sequence>
<dbReference type="Proteomes" id="UP001283361">
    <property type="component" value="Unassembled WGS sequence"/>
</dbReference>
<keyword evidence="2" id="KW-1185">Reference proteome</keyword>
<accession>A0AAE1DY20</accession>
<comment type="caution">
    <text evidence="1">The sequence shown here is derived from an EMBL/GenBank/DDBJ whole genome shotgun (WGS) entry which is preliminary data.</text>
</comment>
<evidence type="ECO:0000313" key="2">
    <source>
        <dbReference type="Proteomes" id="UP001283361"/>
    </source>
</evidence>
<dbReference type="AlphaFoldDB" id="A0AAE1DY20"/>
<evidence type="ECO:0000313" key="1">
    <source>
        <dbReference type="EMBL" id="KAK3786932.1"/>
    </source>
</evidence>
<proteinExistence type="predicted"/>
<organism evidence="1 2">
    <name type="scientific">Elysia crispata</name>
    <name type="common">lettuce slug</name>
    <dbReference type="NCBI Taxonomy" id="231223"/>
    <lineage>
        <taxon>Eukaryota</taxon>
        <taxon>Metazoa</taxon>
        <taxon>Spiralia</taxon>
        <taxon>Lophotrochozoa</taxon>
        <taxon>Mollusca</taxon>
        <taxon>Gastropoda</taxon>
        <taxon>Heterobranchia</taxon>
        <taxon>Euthyneura</taxon>
        <taxon>Panpulmonata</taxon>
        <taxon>Sacoglossa</taxon>
        <taxon>Placobranchoidea</taxon>
        <taxon>Plakobranchidae</taxon>
        <taxon>Elysia</taxon>
    </lineage>
</organism>
<gene>
    <name evidence="1" type="ORF">RRG08_037397</name>
</gene>
<name>A0AAE1DY20_9GAST</name>
<protein>
    <submittedName>
        <fullName evidence="1">Uncharacterized protein</fullName>
    </submittedName>
</protein>